<keyword evidence="4" id="KW-0597">Phosphoprotein</keyword>
<dbReference type="InterPro" id="IPR008271">
    <property type="entry name" value="Ser/Thr_kinase_AS"/>
</dbReference>
<reference evidence="13" key="1">
    <citation type="submission" date="2023-10" db="EMBL/GenBank/DDBJ databases">
        <authorList>
            <person name="Domelevo Entfellner J.-B."/>
        </authorList>
    </citation>
    <scope>NUCLEOTIDE SEQUENCE</scope>
</reference>
<dbReference type="InterPro" id="IPR000719">
    <property type="entry name" value="Prot_kinase_dom"/>
</dbReference>
<dbReference type="GO" id="GO:0005737">
    <property type="term" value="C:cytoplasm"/>
    <property type="evidence" value="ECO:0007669"/>
    <property type="project" value="UniProtKB-SubCell"/>
</dbReference>
<dbReference type="SMART" id="SM00220">
    <property type="entry name" value="S_TKc"/>
    <property type="match status" value="1"/>
</dbReference>
<evidence type="ECO:0000256" key="1">
    <source>
        <dbReference type="ARBA" id="ARBA00004496"/>
    </source>
</evidence>
<evidence type="ECO:0000256" key="9">
    <source>
        <dbReference type="ARBA" id="ARBA00023294"/>
    </source>
</evidence>
<dbReference type="Pfam" id="PF07714">
    <property type="entry name" value="PK_Tyr_Ser-Thr"/>
    <property type="match status" value="1"/>
</dbReference>
<dbReference type="SUPFAM" id="SSF54277">
    <property type="entry name" value="CAD &amp; PB1 domains"/>
    <property type="match status" value="1"/>
</dbReference>
<dbReference type="FunFam" id="1.10.510.10:FF:000142">
    <property type="entry name" value="Octicosapeptide/phox/Bem1p domain kinase superfamily protein"/>
    <property type="match status" value="1"/>
</dbReference>
<dbReference type="GO" id="GO:0005524">
    <property type="term" value="F:ATP binding"/>
    <property type="evidence" value="ECO:0007669"/>
    <property type="project" value="UniProtKB-UniRule"/>
</dbReference>
<dbReference type="Gene3D" id="3.30.200.20">
    <property type="entry name" value="Phosphorylase Kinase, domain 1"/>
    <property type="match status" value="1"/>
</dbReference>
<dbReference type="FunFam" id="3.10.20.90:FF:000058">
    <property type="entry name" value="Octicosapeptide/phox/Bem1p domain kinase superfamily protein"/>
    <property type="match status" value="1"/>
</dbReference>
<name>A0AA86W1A8_9FABA</name>
<evidence type="ECO:0000256" key="10">
    <source>
        <dbReference type="PROSITE-ProRule" id="PRU10141"/>
    </source>
</evidence>
<feature type="compositionally biased region" description="Basic and acidic residues" evidence="11">
    <location>
        <begin position="836"/>
        <end position="861"/>
    </location>
</feature>
<dbReference type="InterPro" id="IPR011009">
    <property type="entry name" value="Kinase-like_dom_sf"/>
</dbReference>
<keyword evidence="14" id="KW-1185">Reference proteome</keyword>
<evidence type="ECO:0000256" key="7">
    <source>
        <dbReference type="ARBA" id="ARBA00022777"/>
    </source>
</evidence>
<protein>
    <recommendedName>
        <fullName evidence="12">Protein kinase domain-containing protein</fullName>
    </recommendedName>
</protein>
<keyword evidence="8 10" id="KW-0067">ATP-binding</keyword>
<dbReference type="InterPro" id="IPR000270">
    <property type="entry name" value="PB1_dom"/>
</dbReference>
<dbReference type="FunFam" id="3.30.200.20:FF:000081">
    <property type="entry name" value="Octicosapeptide/phox/Bem1p domain kinase superfamily protein"/>
    <property type="match status" value="1"/>
</dbReference>
<dbReference type="InterPro" id="IPR001245">
    <property type="entry name" value="Ser-Thr/Tyr_kinase_cat_dom"/>
</dbReference>
<dbReference type="CDD" id="cd06410">
    <property type="entry name" value="PB1_UP2"/>
    <property type="match status" value="1"/>
</dbReference>
<keyword evidence="2" id="KW-0963">Cytoplasm</keyword>
<dbReference type="Gramene" id="rna-AYBTSS11_LOCUS28706">
    <property type="protein sequence ID" value="CAJ1976568.1"/>
    <property type="gene ID" value="gene-AYBTSS11_LOCUS28706"/>
</dbReference>
<gene>
    <name evidence="13" type="ORF">AYBTSS11_LOCUS28706</name>
</gene>
<evidence type="ECO:0000256" key="8">
    <source>
        <dbReference type="ARBA" id="ARBA00022840"/>
    </source>
</evidence>
<feature type="binding site" evidence="10">
    <location>
        <position position="917"/>
    </location>
    <ligand>
        <name>ATP</name>
        <dbReference type="ChEBI" id="CHEBI:30616"/>
    </ligand>
</feature>
<keyword evidence="6 10" id="KW-0547">Nucleotide-binding</keyword>
<comment type="subcellular location">
    <subcellularLocation>
        <location evidence="1">Cytoplasm</location>
    </subcellularLocation>
</comment>
<keyword evidence="3" id="KW-0723">Serine/threonine-protein kinase</keyword>
<feature type="region of interest" description="Disordered" evidence="11">
    <location>
        <begin position="1185"/>
        <end position="1232"/>
    </location>
</feature>
<dbReference type="Pfam" id="PF00564">
    <property type="entry name" value="PB1"/>
    <property type="match status" value="1"/>
</dbReference>
<keyword evidence="5" id="KW-0808">Transferase</keyword>
<evidence type="ECO:0000256" key="6">
    <source>
        <dbReference type="ARBA" id="ARBA00022741"/>
    </source>
</evidence>
<accession>A0AA86W1A8</accession>
<evidence type="ECO:0000256" key="4">
    <source>
        <dbReference type="ARBA" id="ARBA00022553"/>
    </source>
</evidence>
<dbReference type="InterPro" id="IPR050167">
    <property type="entry name" value="Ser_Thr_protein_kinase"/>
</dbReference>
<keyword evidence="9" id="KW-0927">Auxin signaling pathway</keyword>
<dbReference type="GO" id="GO:0004674">
    <property type="term" value="F:protein serine/threonine kinase activity"/>
    <property type="evidence" value="ECO:0007669"/>
    <property type="project" value="UniProtKB-KW"/>
</dbReference>
<feature type="compositionally biased region" description="Basic and acidic residues" evidence="11">
    <location>
        <begin position="1299"/>
        <end position="1313"/>
    </location>
</feature>
<evidence type="ECO:0000256" key="3">
    <source>
        <dbReference type="ARBA" id="ARBA00022527"/>
    </source>
</evidence>
<dbReference type="GO" id="GO:0009734">
    <property type="term" value="P:auxin-activated signaling pathway"/>
    <property type="evidence" value="ECO:0007669"/>
    <property type="project" value="UniProtKB-KW"/>
</dbReference>
<dbReference type="PRINTS" id="PR00109">
    <property type="entry name" value="TYRKINASE"/>
</dbReference>
<dbReference type="InterPro" id="IPR017441">
    <property type="entry name" value="Protein_kinase_ATP_BS"/>
</dbReference>
<organism evidence="13 14">
    <name type="scientific">Sphenostylis stenocarpa</name>
    <dbReference type="NCBI Taxonomy" id="92480"/>
    <lineage>
        <taxon>Eukaryota</taxon>
        <taxon>Viridiplantae</taxon>
        <taxon>Streptophyta</taxon>
        <taxon>Embryophyta</taxon>
        <taxon>Tracheophyta</taxon>
        <taxon>Spermatophyta</taxon>
        <taxon>Magnoliopsida</taxon>
        <taxon>eudicotyledons</taxon>
        <taxon>Gunneridae</taxon>
        <taxon>Pentapetalae</taxon>
        <taxon>rosids</taxon>
        <taxon>fabids</taxon>
        <taxon>Fabales</taxon>
        <taxon>Fabaceae</taxon>
        <taxon>Papilionoideae</taxon>
        <taxon>50 kb inversion clade</taxon>
        <taxon>NPAAA clade</taxon>
        <taxon>indigoferoid/millettioid clade</taxon>
        <taxon>Phaseoleae</taxon>
        <taxon>Sphenostylis</taxon>
    </lineage>
</organism>
<dbReference type="SMART" id="SM00666">
    <property type="entry name" value="PB1"/>
    <property type="match status" value="1"/>
</dbReference>
<dbReference type="PROSITE" id="PS50011">
    <property type="entry name" value="PROTEIN_KINASE_DOM"/>
    <property type="match status" value="1"/>
</dbReference>
<feature type="domain" description="Protein kinase" evidence="12">
    <location>
        <begin position="890"/>
        <end position="1158"/>
    </location>
</feature>
<feature type="region of interest" description="Disordered" evidence="11">
    <location>
        <begin position="836"/>
        <end position="868"/>
    </location>
</feature>
<proteinExistence type="predicted"/>
<dbReference type="CDD" id="cd13999">
    <property type="entry name" value="STKc_MAP3K-like"/>
    <property type="match status" value="1"/>
</dbReference>
<dbReference type="Gene3D" id="1.10.510.10">
    <property type="entry name" value="Transferase(Phosphotransferase) domain 1"/>
    <property type="match status" value="1"/>
</dbReference>
<dbReference type="Proteomes" id="UP001189624">
    <property type="component" value="Chromosome 10"/>
</dbReference>
<evidence type="ECO:0000256" key="2">
    <source>
        <dbReference type="ARBA" id="ARBA00022490"/>
    </source>
</evidence>
<feature type="region of interest" description="Disordered" evidence="11">
    <location>
        <begin position="1273"/>
        <end position="1321"/>
    </location>
</feature>
<dbReference type="PROSITE" id="PS00107">
    <property type="entry name" value="PROTEIN_KINASE_ATP"/>
    <property type="match status" value="1"/>
</dbReference>
<feature type="compositionally biased region" description="Basic and acidic residues" evidence="11">
    <location>
        <begin position="1214"/>
        <end position="1231"/>
    </location>
</feature>
<evidence type="ECO:0000313" key="14">
    <source>
        <dbReference type="Proteomes" id="UP001189624"/>
    </source>
</evidence>
<dbReference type="EMBL" id="OY731407">
    <property type="protein sequence ID" value="CAJ1976568.1"/>
    <property type="molecule type" value="Genomic_DNA"/>
</dbReference>
<dbReference type="SUPFAM" id="SSF56112">
    <property type="entry name" value="Protein kinase-like (PK-like)"/>
    <property type="match status" value="1"/>
</dbReference>
<evidence type="ECO:0000256" key="11">
    <source>
        <dbReference type="SAM" id="MobiDB-lite"/>
    </source>
</evidence>
<sequence>MNNEDPGILEKQYIDAVSLGLGDRVSSEDDGRNICLQTGEEFSAEFLRDRVALRRIPAITDTDLRLPNCLDVNIKDNNHQMVYEDLKHVLGLRRSDSDSLPDLSEITFARGCFAEGDNRTYSNNLNRYQPEYSGFRQASGTFCRQISGNLSEQSGSDQINSGPNTPSMYGIDSPHAYHPYGSVFSKGSSYKKIKFLCSFGGRILPRPNDGKLRYVGGETRIISIKKNMAWEELLRKTSAICSQTHTIKYQLPGEDLDALISVCSNEDLHHMIEEYEELERAGGSQRLRIFLIPSNESESPGSNEAIVNQQSDADYHYVVAVNGMLDPSPLKNSSGLSLASHTSQFGNGSDYNSSHFHRDSSTSAFASEMKDCTSANLTGLLSKPCPQYFTALAGKSFNQMPPFSPVCVQPKDPQNSNVQLFMDKPYNAINESFVTEKVPSDNALYVDNTNYVDPVSYYNNLAQGPTHVNYHPNNQYIMESDQIRRPGENLHLHRQNKCNDFVSSAICNINNTRYERPLLTNDGSYHFNNIVSHPHESTSLLSESDFREGSRYRMLHARSESTLNESDENYKVHLQSPLNVERDNFPSSTKLTPLEECSLQPGEIFDRIEPLTKYQNLPIYGMTDNFKKVSEIGKESLQRAERSNDFFDKNVGAMPPENARDFKHLQYIYSPHGVCSSPDLQSSECNASSLSFVSLESIKNPRGQPPVPPLDRTTSEFSMRSRNSSMHRQYALPVAKDSQPLFPGSFKSQTDKESSLPISYMDIGSSLREVVIPLEDPAYYLHQKEENTVIKNQSSEYINEFCVNKPVSASKGSMDYISSGIQSCLKVVSNVDEKVEVEPTSPEKRGIECDSPESESKHAKSEGGNFNGDRVIAETETEIYGLQNIENDDLEELQELGSGTFGTVYHGKWRGTDVAIKRIKSSCFAGRLSEQERLIKDFWREAQILSTLHHPNVVAFYGVVPDGPGGTLATVTEYMVHGSLRNVLMKREKVLDRRKRLLITMDAAFGMEYLHLKNIVHFDLKCDNLLVNLGDPERPVCKVGDFGLSRIKRNTLVSGGVRGTLPWMAPELLDGNSCRVSEKVDIFSFGIAMWEILTGEEPYANMHCGAIIGGIVNNTLRPPIPKRCDPEWKKLMEECWSPDPAARPTFTDIKNRLRNIIFAGTSSEGSVRNQTSRKSDIAHSSLSNFLSSKQQKSPHLPQTVPGKSTPFLSPLRLRRGEEGGTVKEVEEEKNSGSDGKVIFESFKHTQEDKRDFVSQIGVGELENSVVDNIQESKKRKTPFEGGNESQTARKHVVVLGGESKLKPKRQIENESSNKRPRPPYNHYANGRGWWDYEMEGVDNEELGFNEVWEGVGSTTLGGIIDWH</sequence>
<dbReference type="PANTHER" id="PTHR23257">
    <property type="entry name" value="SERINE-THREONINE PROTEIN KINASE"/>
    <property type="match status" value="1"/>
</dbReference>
<dbReference type="GO" id="GO:0010928">
    <property type="term" value="P:regulation of auxin mediated signaling pathway"/>
    <property type="evidence" value="ECO:0007669"/>
    <property type="project" value="UniProtKB-ARBA"/>
</dbReference>
<dbReference type="PROSITE" id="PS00108">
    <property type="entry name" value="PROTEIN_KINASE_ST"/>
    <property type="match status" value="1"/>
</dbReference>
<dbReference type="PANTHER" id="PTHR23257:SF938">
    <property type="entry name" value="OCTICOSAPEPTIDE_PHOX_BEM1P_ PROTEIN KINASE"/>
    <property type="match status" value="1"/>
</dbReference>
<evidence type="ECO:0000259" key="12">
    <source>
        <dbReference type="PROSITE" id="PS50011"/>
    </source>
</evidence>
<dbReference type="Gene3D" id="3.10.20.90">
    <property type="entry name" value="Phosphatidylinositol 3-kinase Catalytic Subunit, Chain A, domain 1"/>
    <property type="match status" value="1"/>
</dbReference>
<evidence type="ECO:0000313" key="13">
    <source>
        <dbReference type="EMBL" id="CAJ1976568.1"/>
    </source>
</evidence>
<evidence type="ECO:0000256" key="5">
    <source>
        <dbReference type="ARBA" id="ARBA00022679"/>
    </source>
</evidence>
<keyword evidence="7" id="KW-0418">Kinase</keyword>